<dbReference type="Proteomes" id="UP001055712">
    <property type="component" value="Unassembled WGS sequence"/>
</dbReference>
<evidence type="ECO:0000259" key="3">
    <source>
        <dbReference type="Pfam" id="PF14648"/>
    </source>
</evidence>
<evidence type="ECO:0000256" key="2">
    <source>
        <dbReference type="SAM" id="MobiDB-lite"/>
    </source>
</evidence>
<dbReference type="PANTHER" id="PTHR28441">
    <property type="entry name" value="PROTEIN FAM91A1"/>
    <property type="match status" value="1"/>
</dbReference>
<dbReference type="InterPro" id="IPR039199">
    <property type="entry name" value="FAM91"/>
</dbReference>
<evidence type="ECO:0000313" key="5">
    <source>
        <dbReference type="Proteomes" id="UP001055712"/>
    </source>
</evidence>
<reference evidence="4" key="2">
    <citation type="submission" date="2020-11" db="EMBL/GenBank/DDBJ databases">
        <authorList>
            <person name="Cecchin M."/>
            <person name="Marcolungo L."/>
            <person name="Rossato M."/>
            <person name="Girolomoni L."/>
            <person name="Cosentino E."/>
            <person name="Cuine S."/>
            <person name="Li-Beisson Y."/>
            <person name="Delledonne M."/>
            <person name="Ballottari M."/>
        </authorList>
    </citation>
    <scope>NUCLEOTIDE SEQUENCE</scope>
    <source>
        <strain evidence="4">211/11P</strain>
        <tissue evidence="4">Whole cell</tissue>
    </source>
</reference>
<organism evidence="4 5">
    <name type="scientific">Chlorella vulgaris</name>
    <name type="common">Green alga</name>
    <dbReference type="NCBI Taxonomy" id="3077"/>
    <lineage>
        <taxon>Eukaryota</taxon>
        <taxon>Viridiplantae</taxon>
        <taxon>Chlorophyta</taxon>
        <taxon>core chlorophytes</taxon>
        <taxon>Trebouxiophyceae</taxon>
        <taxon>Chlorellales</taxon>
        <taxon>Chlorellaceae</taxon>
        <taxon>Chlorella clade</taxon>
        <taxon>Chlorella</taxon>
    </lineage>
</organism>
<proteinExistence type="inferred from homology"/>
<dbReference type="EMBL" id="SIDB01000002">
    <property type="protein sequence ID" value="KAI3436454.1"/>
    <property type="molecule type" value="Genomic_DNA"/>
</dbReference>
<dbReference type="Pfam" id="PF14648">
    <property type="entry name" value="FAM91_C"/>
    <property type="match status" value="1"/>
</dbReference>
<reference evidence="4" key="1">
    <citation type="journal article" date="2019" name="Plant J.">
        <title>Chlorella vulgaris genome assembly and annotation reveals the molecular basis for metabolic acclimation to high light conditions.</title>
        <authorList>
            <person name="Cecchin M."/>
            <person name="Marcolungo L."/>
            <person name="Rossato M."/>
            <person name="Girolomoni L."/>
            <person name="Cosentino E."/>
            <person name="Cuine S."/>
            <person name="Li-Beisson Y."/>
            <person name="Delledonne M."/>
            <person name="Ballottari M."/>
        </authorList>
    </citation>
    <scope>NUCLEOTIDE SEQUENCE</scope>
    <source>
        <strain evidence="4">211/11P</strain>
    </source>
</reference>
<dbReference type="PANTHER" id="PTHR28441:SF2">
    <property type="entry name" value="PROTEIN FAM91A1"/>
    <property type="match status" value="1"/>
</dbReference>
<comment type="similarity">
    <text evidence="1">Belongs to the FAM91 family.</text>
</comment>
<dbReference type="AlphaFoldDB" id="A0A9D4Z0B9"/>
<feature type="domain" description="FAM91 C-terminal" evidence="3">
    <location>
        <begin position="7"/>
        <end position="142"/>
    </location>
</feature>
<accession>A0A9D4Z0B9</accession>
<feature type="region of interest" description="Disordered" evidence="2">
    <location>
        <begin position="141"/>
        <end position="164"/>
    </location>
</feature>
<keyword evidence="5" id="KW-1185">Reference proteome</keyword>
<comment type="caution">
    <text evidence="4">The sequence shown here is derived from an EMBL/GenBank/DDBJ whole genome shotgun (WGS) entry which is preliminary data.</text>
</comment>
<evidence type="ECO:0000256" key="1">
    <source>
        <dbReference type="ARBA" id="ARBA00010319"/>
    </source>
</evidence>
<sequence length="164" mass="17788">MPPPQAFRILSHSYGVVLPITSLAFPPLPLSNARPASPVNYGPLPAAQTPWLQLLLYTATGSGPLSLVLAAGQQLRRLPSQLHGATHVLLWPWDAAAVRVQNPPVVVEAPFLLHSLNEYLQRSALLVPPLDSSSNTATQAAVQQHWRRPTRPTAAPSWLTALPW</sequence>
<dbReference type="OrthoDB" id="275996at2759"/>
<protein>
    <recommendedName>
        <fullName evidence="3">FAM91 C-terminal domain-containing protein</fullName>
    </recommendedName>
</protein>
<gene>
    <name evidence="4" type="ORF">D9Q98_005871</name>
</gene>
<dbReference type="InterPro" id="IPR028097">
    <property type="entry name" value="FAM91_C_dom"/>
</dbReference>
<evidence type="ECO:0000313" key="4">
    <source>
        <dbReference type="EMBL" id="KAI3436454.1"/>
    </source>
</evidence>
<name>A0A9D4Z0B9_CHLVU</name>